<dbReference type="EMBL" id="JAOQJV010000010">
    <property type="protein sequence ID" value="MCU6700320.1"/>
    <property type="molecule type" value="Genomic_DNA"/>
</dbReference>
<keyword evidence="2" id="KW-1185">Reference proteome</keyword>
<organism evidence="1 2">
    <name type="scientific">Dorea ammoniilytica</name>
    <dbReference type="NCBI Taxonomy" id="2981788"/>
    <lineage>
        <taxon>Bacteria</taxon>
        <taxon>Bacillati</taxon>
        <taxon>Bacillota</taxon>
        <taxon>Clostridia</taxon>
        <taxon>Lachnospirales</taxon>
        <taxon>Lachnospiraceae</taxon>
        <taxon>Dorea</taxon>
    </lineage>
</organism>
<comment type="caution">
    <text evidence="1">The sequence shown here is derived from an EMBL/GenBank/DDBJ whole genome shotgun (WGS) entry which is preliminary data.</text>
</comment>
<gene>
    <name evidence="1" type="ORF">OCV65_08770</name>
</gene>
<dbReference type="RefSeq" id="WP_262581731.1">
    <property type="nucleotide sequence ID" value="NZ_JAOQJV010000010.1"/>
</dbReference>
<reference evidence="1 2" key="1">
    <citation type="journal article" date="2021" name="ISME Commun">
        <title>Automated analysis of genomic sequences facilitates high-throughput and comprehensive description of bacteria.</title>
        <authorList>
            <person name="Hitch T.C.A."/>
        </authorList>
    </citation>
    <scope>NUCLEOTIDE SEQUENCE [LARGE SCALE GENOMIC DNA]</scope>
    <source>
        <strain evidence="1 2">Sanger_02</strain>
    </source>
</reference>
<evidence type="ECO:0000313" key="1">
    <source>
        <dbReference type="EMBL" id="MCU6700320.1"/>
    </source>
</evidence>
<protein>
    <submittedName>
        <fullName evidence="1">Uncharacterized protein</fullName>
    </submittedName>
</protein>
<proteinExistence type="predicted"/>
<dbReference type="Proteomes" id="UP001207605">
    <property type="component" value="Unassembled WGS sequence"/>
</dbReference>
<accession>A0ABT2S6V2</accession>
<evidence type="ECO:0000313" key="2">
    <source>
        <dbReference type="Proteomes" id="UP001207605"/>
    </source>
</evidence>
<name>A0ABT2S6V2_9FIRM</name>
<sequence>MAGFFDDLGKRLSETANDLGKKAEDTLEIQKRKSDIRFLGRANDRDYMDIGKILFEKYRNGEVVDTDMAALCEAIDQRNEEVTKIQAEIDRINGVATADATEEEEVFEETSEE</sequence>